<evidence type="ECO:0000313" key="14">
    <source>
        <dbReference type="EMBL" id="MCQ4922745.1"/>
    </source>
</evidence>
<reference evidence="14 15" key="1">
    <citation type="submission" date="2022-06" db="EMBL/GenBank/DDBJ databases">
        <title>Isolation of gut microbiota from human fecal samples.</title>
        <authorList>
            <person name="Pamer E.G."/>
            <person name="Barat B."/>
            <person name="Waligurski E."/>
            <person name="Medina S."/>
            <person name="Paddock L."/>
            <person name="Mostad J."/>
        </authorList>
    </citation>
    <scope>NUCLEOTIDE SEQUENCE [LARGE SCALE GENOMIC DNA]</scope>
    <source>
        <strain evidence="14 15">DFI.7.95</strain>
    </source>
</reference>
<evidence type="ECO:0000256" key="3">
    <source>
        <dbReference type="ARBA" id="ARBA00010199"/>
    </source>
</evidence>
<sequence length="455" mass="49439">MESSLDKKHLRGEIVKIAGPVFIELLMGTLFGMVDMMMLGRSGDAATTTASIAAVGVTNQLVFLGLALVQSLNIGATTMVARYIGAKREDRIESVVKHVMILTQILLVIPILFIGLGMTDPAMKFFGAHEDTLLIGRGYFRVIALGFIFQAFNFSIFASLRGSGDTRTPMKINIISNLLNVAGNAILIYGLFGFPRLGVLGAGISTSLSQVMASILLIRVVLNEKNIVHIKLKKKFKFDKDIIYNLIKIGLPASGEQLAMRAGMLVFTKIIASLGTVAYATHQICISILNLSFTPGQAFGISASTLAGRSLGEEEPDKAEAYIKMCMRIGAVIAAGMGIVFFLFGSFIAGLYTDNQEVVVQAGKVLKLVAFIQPFQCSQLIIAGGLRGAGDTVWTLISTFLGILVIRLIFAYIFVIKMGMGLQGAWLSVLVDQGIRWAFISIRFRTNKWKYITIR</sequence>
<keyword evidence="15" id="KW-1185">Reference proteome</keyword>
<dbReference type="Proteomes" id="UP001524478">
    <property type="component" value="Unassembled WGS sequence"/>
</dbReference>
<evidence type="ECO:0000256" key="11">
    <source>
        <dbReference type="ARBA" id="ARBA00023136"/>
    </source>
</evidence>
<gene>
    <name evidence="14" type="ORF">NE686_06595</name>
</gene>
<evidence type="ECO:0000256" key="7">
    <source>
        <dbReference type="ARBA" id="ARBA00022475"/>
    </source>
</evidence>
<feature type="transmembrane region" description="Helical" evidence="13">
    <location>
        <begin position="198"/>
        <end position="222"/>
    </location>
</feature>
<feature type="transmembrane region" description="Helical" evidence="13">
    <location>
        <begin position="172"/>
        <end position="192"/>
    </location>
</feature>
<evidence type="ECO:0000256" key="1">
    <source>
        <dbReference type="ARBA" id="ARBA00003408"/>
    </source>
</evidence>
<feature type="transmembrane region" description="Helical" evidence="13">
    <location>
        <begin position="393"/>
        <end position="415"/>
    </location>
</feature>
<dbReference type="EMBL" id="JANGAC010000004">
    <property type="protein sequence ID" value="MCQ4922745.1"/>
    <property type="molecule type" value="Genomic_DNA"/>
</dbReference>
<comment type="function">
    <text evidence="1">Multidrug efflux pump.</text>
</comment>
<accession>A0ABT1S8E2</accession>
<protein>
    <recommendedName>
        <fullName evidence="4">Probable multidrug resistance protein NorM</fullName>
    </recommendedName>
    <alternativeName>
        <fullName evidence="12">Multidrug-efflux transporter</fullName>
    </alternativeName>
</protein>
<organism evidence="14 15">
    <name type="scientific">Tissierella carlieri</name>
    <dbReference type="NCBI Taxonomy" id="689904"/>
    <lineage>
        <taxon>Bacteria</taxon>
        <taxon>Bacillati</taxon>
        <taxon>Bacillota</taxon>
        <taxon>Tissierellia</taxon>
        <taxon>Tissierellales</taxon>
        <taxon>Tissierellaceae</taxon>
        <taxon>Tissierella</taxon>
    </lineage>
</organism>
<evidence type="ECO:0000256" key="5">
    <source>
        <dbReference type="ARBA" id="ARBA00022448"/>
    </source>
</evidence>
<keyword evidence="8 13" id="KW-0812">Transmembrane</keyword>
<dbReference type="Pfam" id="PF01554">
    <property type="entry name" value="MatE"/>
    <property type="match status" value="2"/>
</dbReference>
<evidence type="ECO:0000256" key="9">
    <source>
        <dbReference type="ARBA" id="ARBA00022989"/>
    </source>
</evidence>
<dbReference type="CDD" id="cd13137">
    <property type="entry name" value="MATE_NorM_like"/>
    <property type="match status" value="1"/>
</dbReference>
<feature type="transmembrane region" description="Helical" evidence="13">
    <location>
        <begin position="138"/>
        <end position="160"/>
    </location>
</feature>
<comment type="caution">
    <text evidence="14">The sequence shown here is derived from an EMBL/GenBank/DDBJ whole genome shotgun (WGS) entry which is preliminary data.</text>
</comment>
<dbReference type="RefSeq" id="WP_256310903.1">
    <property type="nucleotide sequence ID" value="NZ_JANGAC010000004.1"/>
</dbReference>
<dbReference type="InterPro" id="IPR050222">
    <property type="entry name" value="MATE_MdtK"/>
</dbReference>
<evidence type="ECO:0000313" key="15">
    <source>
        <dbReference type="Proteomes" id="UP001524478"/>
    </source>
</evidence>
<evidence type="ECO:0000256" key="2">
    <source>
        <dbReference type="ARBA" id="ARBA00004651"/>
    </source>
</evidence>
<comment type="subcellular location">
    <subcellularLocation>
        <location evidence="2">Cell membrane</location>
        <topology evidence="2">Multi-pass membrane protein</topology>
    </subcellularLocation>
</comment>
<dbReference type="NCBIfam" id="TIGR00797">
    <property type="entry name" value="matE"/>
    <property type="match status" value="1"/>
</dbReference>
<keyword evidence="7" id="KW-1003">Cell membrane</keyword>
<dbReference type="PIRSF" id="PIRSF006603">
    <property type="entry name" value="DinF"/>
    <property type="match status" value="1"/>
</dbReference>
<evidence type="ECO:0000256" key="4">
    <source>
        <dbReference type="ARBA" id="ARBA00020268"/>
    </source>
</evidence>
<feature type="transmembrane region" description="Helical" evidence="13">
    <location>
        <begin position="329"/>
        <end position="352"/>
    </location>
</feature>
<feature type="transmembrane region" description="Helical" evidence="13">
    <location>
        <begin position="95"/>
        <end position="118"/>
    </location>
</feature>
<keyword evidence="5" id="KW-0813">Transport</keyword>
<feature type="transmembrane region" description="Helical" evidence="13">
    <location>
        <begin position="60"/>
        <end position="83"/>
    </location>
</feature>
<feature type="transmembrane region" description="Helical" evidence="13">
    <location>
        <begin position="21"/>
        <end position="40"/>
    </location>
</feature>
<evidence type="ECO:0000256" key="13">
    <source>
        <dbReference type="SAM" id="Phobius"/>
    </source>
</evidence>
<comment type="similarity">
    <text evidence="3">Belongs to the multi antimicrobial extrusion (MATE) (TC 2.A.66.1) family.</text>
</comment>
<keyword evidence="11 13" id="KW-0472">Membrane</keyword>
<dbReference type="InterPro" id="IPR048279">
    <property type="entry name" value="MdtK-like"/>
</dbReference>
<keyword evidence="9 13" id="KW-1133">Transmembrane helix</keyword>
<dbReference type="PANTHER" id="PTHR43298">
    <property type="entry name" value="MULTIDRUG RESISTANCE PROTEIN NORM-RELATED"/>
    <property type="match status" value="1"/>
</dbReference>
<evidence type="ECO:0000256" key="10">
    <source>
        <dbReference type="ARBA" id="ARBA00023065"/>
    </source>
</evidence>
<name>A0ABT1S8E2_9FIRM</name>
<dbReference type="InterPro" id="IPR002528">
    <property type="entry name" value="MATE_fam"/>
</dbReference>
<evidence type="ECO:0000256" key="12">
    <source>
        <dbReference type="ARBA" id="ARBA00031636"/>
    </source>
</evidence>
<evidence type="ECO:0000256" key="8">
    <source>
        <dbReference type="ARBA" id="ARBA00022692"/>
    </source>
</evidence>
<dbReference type="PANTHER" id="PTHR43298:SF2">
    <property type="entry name" value="FMN_FAD EXPORTER YEEO-RELATED"/>
    <property type="match status" value="1"/>
</dbReference>
<keyword evidence="6" id="KW-0050">Antiport</keyword>
<keyword evidence="10" id="KW-0406">Ion transport</keyword>
<proteinExistence type="inferred from homology"/>
<evidence type="ECO:0000256" key="6">
    <source>
        <dbReference type="ARBA" id="ARBA00022449"/>
    </source>
</evidence>